<organism evidence="4 5">
    <name type="scientific">Oesophagostomum dentatum</name>
    <name type="common">Nodular worm</name>
    <dbReference type="NCBI Taxonomy" id="61180"/>
    <lineage>
        <taxon>Eukaryota</taxon>
        <taxon>Metazoa</taxon>
        <taxon>Ecdysozoa</taxon>
        <taxon>Nematoda</taxon>
        <taxon>Chromadorea</taxon>
        <taxon>Rhabditida</taxon>
        <taxon>Rhabditina</taxon>
        <taxon>Rhabditomorpha</taxon>
        <taxon>Strongyloidea</taxon>
        <taxon>Strongylidae</taxon>
        <taxon>Oesophagostomum</taxon>
    </lineage>
</organism>
<evidence type="ECO:0000313" key="5">
    <source>
        <dbReference type="Proteomes" id="UP000053660"/>
    </source>
</evidence>
<evidence type="ECO:0000256" key="2">
    <source>
        <dbReference type="ARBA" id="ARBA00022679"/>
    </source>
</evidence>
<dbReference type="AlphaFoldDB" id="A0A0B1RYR7"/>
<evidence type="ECO:0000256" key="3">
    <source>
        <dbReference type="ARBA" id="ARBA00023315"/>
    </source>
</evidence>
<keyword evidence="3" id="KW-0012">Acyltransferase</keyword>
<reference evidence="4 5" key="1">
    <citation type="submission" date="2014-03" db="EMBL/GenBank/DDBJ databases">
        <title>Draft genome of the hookworm Oesophagostomum dentatum.</title>
        <authorList>
            <person name="Mitreva M."/>
        </authorList>
    </citation>
    <scope>NUCLEOTIDE SEQUENCE [LARGE SCALE GENOMIC DNA]</scope>
    <source>
        <strain evidence="4 5">OD-Hann</strain>
    </source>
</reference>
<dbReference type="OrthoDB" id="264532at2759"/>
<dbReference type="EMBL" id="KN610371">
    <property type="protein sequence ID" value="KHJ77834.1"/>
    <property type="molecule type" value="Genomic_DNA"/>
</dbReference>
<dbReference type="Pfam" id="PF03982">
    <property type="entry name" value="DAGAT"/>
    <property type="match status" value="1"/>
</dbReference>
<proteinExistence type="inferred from homology"/>
<evidence type="ECO:0000256" key="1">
    <source>
        <dbReference type="ARBA" id="ARBA00005420"/>
    </source>
</evidence>
<accession>A0A0B1RYR7</accession>
<protein>
    <submittedName>
        <fullName evidence="4">Uncharacterized protein</fullName>
    </submittedName>
</protein>
<evidence type="ECO:0000313" key="4">
    <source>
        <dbReference type="EMBL" id="KHJ77834.1"/>
    </source>
</evidence>
<dbReference type="GO" id="GO:0008374">
    <property type="term" value="F:O-acyltransferase activity"/>
    <property type="evidence" value="ECO:0007669"/>
    <property type="project" value="InterPro"/>
</dbReference>
<name>A0A0B1RYR7_OESDE</name>
<gene>
    <name evidence="4" type="ORF">OESDEN_22546</name>
</gene>
<comment type="similarity">
    <text evidence="1">Belongs to the diacylglycerol acyltransferase family.</text>
</comment>
<dbReference type="Proteomes" id="UP000053660">
    <property type="component" value="Unassembled WGS sequence"/>
</dbReference>
<keyword evidence="5" id="KW-1185">Reference proteome</keyword>
<keyword evidence="2" id="KW-0808">Transferase</keyword>
<sequence>MDSPTNEEVERIHKLYCDALTELFDRYKTKYGVSEGTKLIIE</sequence>
<dbReference type="InterPro" id="IPR007130">
    <property type="entry name" value="DAGAT"/>
</dbReference>